<keyword evidence="2" id="KW-0812">Transmembrane</keyword>
<evidence type="ECO:0000313" key="3">
    <source>
        <dbReference type="EMBL" id="KAF0021733.1"/>
    </source>
</evidence>
<keyword evidence="2" id="KW-0472">Membrane</keyword>
<dbReference type="AlphaFoldDB" id="A0A6A4RIM6"/>
<protein>
    <submittedName>
        <fullName evidence="3">Uncharacterized protein</fullName>
    </submittedName>
</protein>
<reference evidence="3 4" key="1">
    <citation type="submission" date="2019-06" db="EMBL/GenBank/DDBJ databases">
        <title>Draft genomes of female and male turbot (Scophthalmus maximus).</title>
        <authorList>
            <person name="Xu H."/>
            <person name="Xu X.-W."/>
            <person name="Shao C."/>
            <person name="Chen S."/>
        </authorList>
    </citation>
    <scope>NUCLEOTIDE SEQUENCE [LARGE SCALE GENOMIC DNA]</scope>
    <source>
        <strain evidence="3">Ysfricsl-2016a</strain>
        <tissue evidence="3">Blood</tissue>
    </source>
</reference>
<gene>
    <name evidence="3" type="ORF">F2P81_026014</name>
</gene>
<dbReference type="Proteomes" id="UP000438429">
    <property type="component" value="Unassembled WGS sequence"/>
</dbReference>
<sequence length="69" mass="8174">MLKLHVSVSWKRDRPACSPRRASSPRRSDRRKFSNQPVPSSPGKKIERYQGVYFTYVTVYLVTLHLYYL</sequence>
<keyword evidence="2" id="KW-1133">Transmembrane helix</keyword>
<accession>A0A6A4RIM6</accession>
<name>A0A6A4RIM6_SCOMX</name>
<evidence type="ECO:0000256" key="1">
    <source>
        <dbReference type="SAM" id="MobiDB-lite"/>
    </source>
</evidence>
<organism evidence="3 4">
    <name type="scientific">Scophthalmus maximus</name>
    <name type="common">Turbot</name>
    <name type="synonym">Psetta maxima</name>
    <dbReference type="NCBI Taxonomy" id="52904"/>
    <lineage>
        <taxon>Eukaryota</taxon>
        <taxon>Metazoa</taxon>
        <taxon>Chordata</taxon>
        <taxon>Craniata</taxon>
        <taxon>Vertebrata</taxon>
        <taxon>Euteleostomi</taxon>
        <taxon>Actinopterygii</taxon>
        <taxon>Neopterygii</taxon>
        <taxon>Teleostei</taxon>
        <taxon>Neoteleostei</taxon>
        <taxon>Acanthomorphata</taxon>
        <taxon>Carangaria</taxon>
        <taxon>Pleuronectiformes</taxon>
        <taxon>Pleuronectoidei</taxon>
        <taxon>Scophthalmidae</taxon>
        <taxon>Scophthalmus</taxon>
    </lineage>
</organism>
<evidence type="ECO:0000256" key="2">
    <source>
        <dbReference type="SAM" id="Phobius"/>
    </source>
</evidence>
<comment type="caution">
    <text evidence="3">The sequence shown here is derived from an EMBL/GenBank/DDBJ whole genome shotgun (WGS) entry which is preliminary data.</text>
</comment>
<evidence type="ECO:0000313" key="4">
    <source>
        <dbReference type="Proteomes" id="UP000438429"/>
    </source>
</evidence>
<feature type="region of interest" description="Disordered" evidence="1">
    <location>
        <begin position="1"/>
        <end position="45"/>
    </location>
</feature>
<dbReference type="EMBL" id="VEVO01002577">
    <property type="protein sequence ID" value="KAF0021733.1"/>
    <property type="molecule type" value="Genomic_DNA"/>
</dbReference>
<feature type="transmembrane region" description="Helical" evidence="2">
    <location>
        <begin position="51"/>
        <end position="68"/>
    </location>
</feature>
<proteinExistence type="predicted"/>